<dbReference type="Proteomes" id="UP000735302">
    <property type="component" value="Unassembled WGS sequence"/>
</dbReference>
<name>A0AAV4DFX6_9GAST</name>
<evidence type="ECO:0000313" key="2">
    <source>
        <dbReference type="Proteomes" id="UP000735302"/>
    </source>
</evidence>
<keyword evidence="2" id="KW-1185">Reference proteome</keyword>
<gene>
    <name evidence="1" type="ORF">PoB_006963200</name>
</gene>
<protein>
    <submittedName>
        <fullName evidence="1">Uncharacterized protein</fullName>
    </submittedName>
</protein>
<evidence type="ECO:0000313" key="1">
    <source>
        <dbReference type="EMBL" id="GFO43127.1"/>
    </source>
</evidence>
<organism evidence="1 2">
    <name type="scientific">Plakobranchus ocellatus</name>
    <dbReference type="NCBI Taxonomy" id="259542"/>
    <lineage>
        <taxon>Eukaryota</taxon>
        <taxon>Metazoa</taxon>
        <taxon>Spiralia</taxon>
        <taxon>Lophotrochozoa</taxon>
        <taxon>Mollusca</taxon>
        <taxon>Gastropoda</taxon>
        <taxon>Heterobranchia</taxon>
        <taxon>Euthyneura</taxon>
        <taxon>Panpulmonata</taxon>
        <taxon>Sacoglossa</taxon>
        <taxon>Placobranchoidea</taxon>
        <taxon>Plakobranchidae</taxon>
        <taxon>Plakobranchus</taxon>
    </lineage>
</organism>
<reference evidence="1 2" key="1">
    <citation type="journal article" date="2021" name="Elife">
        <title>Chloroplast acquisition without the gene transfer in kleptoplastic sea slugs, Plakobranchus ocellatus.</title>
        <authorList>
            <person name="Maeda T."/>
            <person name="Takahashi S."/>
            <person name="Yoshida T."/>
            <person name="Shimamura S."/>
            <person name="Takaki Y."/>
            <person name="Nagai Y."/>
            <person name="Toyoda A."/>
            <person name="Suzuki Y."/>
            <person name="Arimoto A."/>
            <person name="Ishii H."/>
            <person name="Satoh N."/>
            <person name="Nishiyama T."/>
            <person name="Hasebe M."/>
            <person name="Maruyama T."/>
            <person name="Minagawa J."/>
            <person name="Obokata J."/>
            <person name="Shigenobu S."/>
        </authorList>
    </citation>
    <scope>NUCLEOTIDE SEQUENCE [LARGE SCALE GENOMIC DNA]</scope>
</reference>
<sequence>MKHMKDARRLTSVWLSFCVECLLISRRRQRLTQTSTKMVKFANTIRATGRASPYLNTCEPIQQLMESKEGSGGGLQMRTESAAMEAKLIGSQRDLQCTTGILLAVCVELTPAQEGRFPPEVAEVGGHNFHKQQDSFHQHPQERSKDKVVKDCSRSYTRPMVRCPVYSGQNHYPREEERYRQLKHHLLRVGFPQFPARVPISQTGVSRIVPEFTRCLILLLFLRLNLARGFKHGDNFAATEVFDLLTVYQELSSG</sequence>
<comment type="caution">
    <text evidence="1">The sequence shown here is derived from an EMBL/GenBank/DDBJ whole genome shotgun (WGS) entry which is preliminary data.</text>
</comment>
<dbReference type="AlphaFoldDB" id="A0AAV4DFX6"/>
<dbReference type="EMBL" id="BLXT01007857">
    <property type="protein sequence ID" value="GFO43127.1"/>
    <property type="molecule type" value="Genomic_DNA"/>
</dbReference>
<accession>A0AAV4DFX6</accession>
<proteinExistence type="predicted"/>